<dbReference type="GO" id="GO:0006869">
    <property type="term" value="P:lipid transport"/>
    <property type="evidence" value="ECO:0000318"/>
    <property type="project" value="GO_Central"/>
</dbReference>
<sequence length="471" mass="48522">MLSIFYFAIPLGIKGGRLSVPWQKSGQACAMGASDLPGVTQLASASPMRLGGGGGSHPQPVRLSGRRLLFQWPGLHHGVKCEAGGRRLALGAAGVSRHGDGHWDPHPPLRAHGTEGPRGAARGTAQGPNLLAPGHACTAPEVSLPCPAQDPTEQREGAAQQCPPGGGSCRAGGGGSAARDPSLPCPAAATSSPRWPLRPCPSPPEHWACGSPCTCTGPRWCRGQLRPVVTRPARPGTGEPGSGHPPPVPARLPPLGTPLCLLICHLQGLPCAHSSTTSTGFPCAHSFATSTGFSCARSSATSRGSPTTSTGFPCDLGNPCTPPSLIFGAITCFTGLLGVFTGAGATKWCRLKTQRADPLVCAVGMLGSAIFICLIFVAAKTSILGAYVSARHPVQGQDRVPGVVKGVPPFTGPRRGRWPFSSPPDPSLPVFSLWVPNHHHGGARSVPGNHHPGSPLVSPVLAVRKWRPSVH</sequence>
<dbReference type="GO" id="GO:0003376">
    <property type="term" value="P:sphingosine-1-phosphate receptor signaling pathway"/>
    <property type="evidence" value="ECO:0000318"/>
    <property type="project" value="GO_Central"/>
</dbReference>
<dbReference type="InParanoid" id="A0A5F8HBC0"/>
<keyword evidence="3 7" id="KW-0812">Transmembrane</keyword>
<evidence type="ECO:0000256" key="3">
    <source>
        <dbReference type="ARBA" id="ARBA00022692"/>
    </source>
</evidence>
<evidence type="ECO:0000256" key="5">
    <source>
        <dbReference type="ARBA" id="ARBA00023136"/>
    </source>
</evidence>
<dbReference type="InterPro" id="IPR044770">
    <property type="entry name" value="MFS_spinster-like"/>
</dbReference>
<comment type="subcellular location">
    <subcellularLocation>
        <location evidence="1">Membrane</location>
        <topology evidence="1">Multi-pass membrane protein</topology>
    </subcellularLocation>
</comment>
<reference evidence="8" key="3">
    <citation type="submission" date="2025-09" db="UniProtKB">
        <authorList>
            <consortium name="Ensembl"/>
        </authorList>
    </citation>
    <scope>IDENTIFICATION</scope>
</reference>
<evidence type="ECO:0000256" key="4">
    <source>
        <dbReference type="ARBA" id="ARBA00022989"/>
    </source>
</evidence>
<dbReference type="GO" id="GO:0046624">
    <property type="term" value="F:sphingolipid transporter activity"/>
    <property type="evidence" value="ECO:0000318"/>
    <property type="project" value="GO_Central"/>
</dbReference>
<feature type="transmembrane region" description="Helical" evidence="7">
    <location>
        <begin position="325"/>
        <end position="346"/>
    </location>
</feature>
<feature type="compositionally biased region" description="Basic and acidic residues" evidence="6">
    <location>
        <begin position="97"/>
        <end position="115"/>
    </location>
</feature>
<protein>
    <submittedName>
        <fullName evidence="8">Uncharacterized protein</fullName>
    </submittedName>
</protein>
<feature type="region of interest" description="Disordered" evidence="6">
    <location>
        <begin position="231"/>
        <end position="250"/>
    </location>
</feature>
<evidence type="ECO:0000256" key="2">
    <source>
        <dbReference type="ARBA" id="ARBA00022448"/>
    </source>
</evidence>
<dbReference type="GO" id="GO:0022857">
    <property type="term" value="F:transmembrane transporter activity"/>
    <property type="evidence" value="ECO:0000318"/>
    <property type="project" value="GO_Central"/>
</dbReference>
<evidence type="ECO:0000256" key="7">
    <source>
        <dbReference type="SAM" id="Phobius"/>
    </source>
</evidence>
<feature type="compositionally biased region" description="Gly residues" evidence="6">
    <location>
        <begin position="164"/>
        <end position="176"/>
    </location>
</feature>
<dbReference type="Proteomes" id="UP000002280">
    <property type="component" value="Unplaced"/>
</dbReference>
<evidence type="ECO:0000313" key="8">
    <source>
        <dbReference type="Ensembl" id="ENSMODP00000057299.1"/>
    </source>
</evidence>
<keyword evidence="5 7" id="KW-0472">Membrane</keyword>
<dbReference type="AlphaFoldDB" id="A0A5F8HBC0"/>
<name>A0A5F8HBC0_MONDO</name>
<proteinExistence type="predicted"/>
<organism evidence="8 9">
    <name type="scientific">Monodelphis domestica</name>
    <name type="common">Gray short-tailed opossum</name>
    <dbReference type="NCBI Taxonomy" id="13616"/>
    <lineage>
        <taxon>Eukaryota</taxon>
        <taxon>Metazoa</taxon>
        <taxon>Chordata</taxon>
        <taxon>Craniata</taxon>
        <taxon>Vertebrata</taxon>
        <taxon>Euteleostomi</taxon>
        <taxon>Mammalia</taxon>
        <taxon>Metatheria</taxon>
        <taxon>Didelphimorphia</taxon>
        <taxon>Didelphidae</taxon>
        <taxon>Monodelphis</taxon>
    </lineage>
</organism>
<feature type="region of interest" description="Disordered" evidence="6">
    <location>
        <begin position="97"/>
        <end position="195"/>
    </location>
</feature>
<evidence type="ECO:0000313" key="9">
    <source>
        <dbReference type="Proteomes" id="UP000002280"/>
    </source>
</evidence>
<dbReference type="PANTHER" id="PTHR23505:SF4">
    <property type="entry name" value="SPHINGOSINE-1-PHOSPHATE TRANSPORTER SPNS2"/>
    <property type="match status" value="1"/>
</dbReference>
<dbReference type="GeneTree" id="ENSGT00390000005976"/>
<dbReference type="Ensembl" id="ENSMODT00000065954.1">
    <property type="protein sequence ID" value="ENSMODP00000057299.1"/>
    <property type="gene ID" value="ENSMODG00000036637.1"/>
</dbReference>
<dbReference type="STRING" id="13616.ENSMODP00000057299"/>
<reference evidence="8" key="1">
    <citation type="journal article" date="2007" name="Nature">
        <title>Genome of the marsupial Monodelphis domestica reveals innovation in non-coding sequences.</title>
        <authorList>
            <person name="Mikkelsen T.S."/>
            <person name="Wakefield M.J."/>
            <person name="Aken B."/>
            <person name="Amemiya C.T."/>
            <person name="Chang J.L."/>
            <person name="Duke S."/>
            <person name="Garber M."/>
            <person name="Gentles A.J."/>
            <person name="Goodstadt L."/>
            <person name="Heger A."/>
            <person name="Jurka J."/>
            <person name="Kamal M."/>
            <person name="Mauceli E."/>
            <person name="Searle S.M."/>
            <person name="Sharpe T."/>
            <person name="Baker M.L."/>
            <person name="Batzer M.A."/>
            <person name="Benos P.V."/>
            <person name="Belov K."/>
            <person name="Clamp M."/>
            <person name="Cook A."/>
            <person name="Cuff J."/>
            <person name="Das R."/>
            <person name="Davidow L."/>
            <person name="Deakin J.E."/>
            <person name="Fazzari M.J."/>
            <person name="Glass J.L."/>
            <person name="Grabherr M."/>
            <person name="Greally J.M."/>
            <person name="Gu W."/>
            <person name="Hore T.A."/>
            <person name="Huttley G.A."/>
            <person name="Kleber M."/>
            <person name="Jirtle R.L."/>
            <person name="Koina E."/>
            <person name="Lee J.T."/>
            <person name="Mahony S."/>
            <person name="Marra M.A."/>
            <person name="Miller R.D."/>
            <person name="Nicholls R.D."/>
            <person name="Oda M."/>
            <person name="Papenfuss A.T."/>
            <person name="Parra Z.E."/>
            <person name="Pollock D.D."/>
            <person name="Ray D.A."/>
            <person name="Schein J.E."/>
            <person name="Speed T.P."/>
            <person name="Thompson K."/>
            <person name="VandeBerg J.L."/>
            <person name="Wade C.M."/>
            <person name="Walker J.A."/>
            <person name="Waters P.D."/>
            <person name="Webber C."/>
            <person name="Weidman J.R."/>
            <person name="Xie X."/>
            <person name="Zody M.C."/>
            <person name="Baldwin J."/>
            <person name="Abdouelleil A."/>
            <person name="Abdulkadir J."/>
            <person name="Abebe A."/>
            <person name="Abera B."/>
            <person name="Abreu J."/>
            <person name="Acer S.C."/>
            <person name="Aftuck L."/>
            <person name="Alexander A."/>
            <person name="An P."/>
            <person name="Anderson E."/>
            <person name="Anderson S."/>
            <person name="Arachi H."/>
            <person name="Azer M."/>
            <person name="Bachantsang P."/>
            <person name="Barry A."/>
            <person name="Bayul T."/>
            <person name="Berlin A."/>
            <person name="Bessette D."/>
            <person name="Bloom T."/>
            <person name="Bloom T."/>
            <person name="Boguslavskiy L."/>
            <person name="Bonnet C."/>
            <person name="Boukhgalter B."/>
            <person name="Bourzgui I."/>
            <person name="Brown A."/>
            <person name="Cahill P."/>
            <person name="Channer S."/>
            <person name="Cheshatsang Y."/>
            <person name="Chuda L."/>
            <person name="Citroen M."/>
            <person name="Collymore A."/>
            <person name="Cooke P."/>
            <person name="Costello M."/>
            <person name="D'Aco K."/>
            <person name="Daza R."/>
            <person name="De Haan G."/>
            <person name="DeGray S."/>
            <person name="DeMaso C."/>
            <person name="Dhargay N."/>
            <person name="Dooley K."/>
            <person name="Dooley E."/>
            <person name="Doricent M."/>
            <person name="Dorje P."/>
            <person name="Dorjee K."/>
            <person name="Dupes A."/>
            <person name="Elong R."/>
            <person name="Falk J."/>
            <person name="Farina A."/>
            <person name="Faro S."/>
            <person name="Ferguson D."/>
            <person name="Fisher S."/>
            <person name="Foley C.D."/>
            <person name="Franke A."/>
            <person name="Friedrich D."/>
            <person name="Gadbois L."/>
            <person name="Gearin G."/>
            <person name="Gearin C.R."/>
            <person name="Giannoukos G."/>
            <person name="Goode T."/>
            <person name="Graham J."/>
            <person name="Grandbois E."/>
            <person name="Grewal S."/>
            <person name="Gyaltsen K."/>
            <person name="Hafez N."/>
            <person name="Hagos B."/>
            <person name="Hall J."/>
            <person name="Henson C."/>
            <person name="Hollinger A."/>
            <person name="Honan T."/>
            <person name="Huard M.D."/>
            <person name="Hughes L."/>
            <person name="Hurhula B."/>
            <person name="Husby M.E."/>
            <person name="Kamat A."/>
            <person name="Kanga B."/>
            <person name="Kashin S."/>
            <person name="Khazanovich D."/>
            <person name="Kisner P."/>
            <person name="Lance K."/>
            <person name="Lara M."/>
            <person name="Lee W."/>
            <person name="Lennon N."/>
            <person name="Letendre F."/>
            <person name="LeVine R."/>
            <person name="Lipovsky A."/>
            <person name="Liu X."/>
            <person name="Liu J."/>
            <person name="Liu S."/>
            <person name="Lokyitsang T."/>
            <person name="Lokyitsang Y."/>
            <person name="Lubonja R."/>
            <person name="Lui A."/>
            <person name="MacDonald P."/>
            <person name="Magnisalis V."/>
            <person name="Maru K."/>
            <person name="Matthews C."/>
            <person name="McCusker W."/>
            <person name="McDonough S."/>
            <person name="Mehta T."/>
            <person name="Meldrim J."/>
            <person name="Meneus L."/>
            <person name="Mihai O."/>
            <person name="Mihalev A."/>
            <person name="Mihova T."/>
            <person name="Mittelman R."/>
            <person name="Mlenga V."/>
            <person name="Montmayeur A."/>
            <person name="Mulrain L."/>
            <person name="Navidi A."/>
            <person name="Naylor J."/>
            <person name="Negash T."/>
            <person name="Nguyen T."/>
            <person name="Nguyen N."/>
            <person name="Nicol R."/>
            <person name="Norbu C."/>
            <person name="Norbu N."/>
            <person name="Novod N."/>
            <person name="O'Neill B."/>
            <person name="Osman S."/>
            <person name="Markiewicz E."/>
            <person name="Oyono O.L."/>
            <person name="Patti C."/>
            <person name="Phunkhang P."/>
            <person name="Pierre F."/>
            <person name="Priest M."/>
            <person name="Raghuraman S."/>
            <person name="Rege F."/>
            <person name="Reyes R."/>
            <person name="Rise C."/>
            <person name="Rogov P."/>
            <person name="Ross K."/>
            <person name="Ryan E."/>
            <person name="Settipalli S."/>
            <person name="Shea T."/>
            <person name="Sherpa N."/>
            <person name="Shi L."/>
            <person name="Shih D."/>
            <person name="Sparrow T."/>
            <person name="Spaulding J."/>
            <person name="Stalker J."/>
            <person name="Stange-Thomann N."/>
            <person name="Stavropoulos S."/>
            <person name="Stone C."/>
            <person name="Strader C."/>
            <person name="Tesfaye S."/>
            <person name="Thomson T."/>
            <person name="Thoulutsang Y."/>
            <person name="Thoulutsang D."/>
            <person name="Topham K."/>
            <person name="Topping I."/>
            <person name="Tsamla T."/>
            <person name="Vassiliev H."/>
            <person name="Vo A."/>
            <person name="Wangchuk T."/>
            <person name="Wangdi T."/>
            <person name="Weiand M."/>
            <person name="Wilkinson J."/>
            <person name="Wilson A."/>
            <person name="Yadav S."/>
            <person name="Young G."/>
            <person name="Yu Q."/>
            <person name="Zembek L."/>
            <person name="Zhong D."/>
            <person name="Zimmer A."/>
            <person name="Zwirko Z."/>
            <person name="Jaffe D.B."/>
            <person name="Alvarez P."/>
            <person name="Brockman W."/>
            <person name="Butler J."/>
            <person name="Chin C."/>
            <person name="Gnerre S."/>
            <person name="MacCallum I."/>
            <person name="Graves J.A."/>
            <person name="Ponting C.P."/>
            <person name="Breen M."/>
            <person name="Samollow P.B."/>
            <person name="Lander E.S."/>
            <person name="Lindblad-Toh K."/>
        </authorList>
    </citation>
    <scope>NUCLEOTIDE SEQUENCE [LARGE SCALE GENOMIC DNA]</scope>
</reference>
<feature type="transmembrane region" description="Helical" evidence="7">
    <location>
        <begin position="358"/>
        <end position="379"/>
    </location>
</feature>
<dbReference type="GO" id="GO:0016020">
    <property type="term" value="C:membrane"/>
    <property type="evidence" value="ECO:0000318"/>
    <property type="project" value="GO_Central"/>
</dbReference>
<evidence type="ECO:0000256" key="6">
    <source>
        <dbReference type="SAM" id="MobiDB-lite"/>
    </source>
</evidence>
<reference evidence="8" key="2">
    <citation type="submission" date="2025-08" db="UniProtKB">
        <authorList>
            <consortium name="Ensembl"/>
        </authorList>
    </citation>
    <scope>IDENTIFICATION</scope>
</reference>
<keyword evidence="4 7" id="KW-1133">Transmembrane helix</keyword>
<keyword evidence="2" id="KW-0813">Transport</keyword>
<keyword evidence="9" id="KW-1185">Reference proteome</keyword>
<evidence type="ECO:0000256" key="1">
    <source>
        <dbReference type="ARBA" id="ARBA00004141"/>
    </source>
</evidence>
<dbReference type="Bgee" id="ENSMODG00000036637">
    <property type="expression patterns" value="Expressed in lung and 17 other cell types or tissues"/>
</dbReference>
<accession>A0A5F8HBC0</accession>
<dbReference type="PANTHER" id="PTHR23505">
    <property type="entry name" value="SPINSTER"/>
    <property type="match status" value="1"/>
</dbReference>